<dbReference type="Gene3D" id="1.10.1740.10">
    <property type="match status" value="1"/>
</dbReference>
<proteinExistence type="inferred from homology"/>
<dbReference type="Gene3D" id="1.10.10.10">
    <property type="entry name" value="Winged helix-like DNA-binding domain superfamily/Winged helix DNA-binding domain"/>
    <property type="match status" value="1"/>
</dbReference>
<dbReference type="Proteomes" id="UP001500339">
    <property type="component" value="Unassembled WGS sequence"/>
</dbReference>
<keyword evidence="9" id="KW-1185">Reference proteome</keyword>
<evidence type="ECO:0000259" key="6">
    <source>
        <dbReference type="Pfam" id="PF04542"/>
    </source>
</evidence>
<evidence type="ECO:0000256" key="2">
    <source>
        <dbReference type="ARBA" id="ARBA00023015"/>
    </source>
</evidence>
<keyword evidence="5" id="KW-0804">Transcription</keyword>
<dbReference type="SUPFAM" id="SSF88659">
    <property type="entry name" value="Sigma3 and sigma4 domains of RNA polymerase sigma factors"/>
    <property type="match status" value="1"/>
</dbReference>
<dbReference type="EMBL" id="BAAACF010000006">
    <property type="protein sequence ID" value="GAA0729633.1"/>
    <property type="molecule type" value="Genomic_DNA"/>
</dbReference>
<dbReference type="Pfam" id="PF04542">
    <property type="entry name" value="Sigma70_r2"/>
    <property type="match status" value="1"/>
</dbReference>
<dbReference type="InterPro" id="IPR036388">
    <property type="entry name" value="WH-like_DNA-bd_sf"/>
</dbReference>
<dbReference type="InterPro" id="IPR013325">
    <property type="entry name" value="RNA_pol_sigma_r2"/>
</dbReference>
<dbReference type="PANTHER" id="PTHR43133:SF52">
    <property type="entry name" value="ECF RNA POLYMERASE SIGMA FACTOR SIGL"/>
    <property type="match status" value="1"/>
</dbReference>
<evidence type="ECO:0000313" key="9">
    <source>
        <dbReference type="Proteomes" id="UP001500339"/>
    </source>
</evidence>
<keyword evidence="2" id="KW-0805">Transcription regulation</keyword>
<comment type="caution">
    <text evidence="8">The sequence shown here is derived from an EMBL/GenBank/DDBJ whole genome shotgun (WGS) entry which is preliminary data.</text>
</comment>
<sequence length="169" mass="19976">MNKELLLELYKSQSKIIYGYLIKCGCSREEAEDIVHDSFIKAIEYMDGISVEKLPSWLFKVALNNYKNKIKRKSLINEVSIDYEGFCSNFIGDNDSLEILLWKEKEEHVRECLSKLKEQSKTLLIFKYDMELSYKEIGKLLGLSQEVVKTYLYRARNEFKIAWRDSYGR</sequence>
<dbReference type="InterPro" id="IPR007627">
    <property type="entry name" value="RNA_pol_sigma70_r2"/>
</dbReference>
<evidence type="ECO:0000256" key="1">
    <source>
        <dbReference type="ARBA" id="ARBA00010641"/>
    </source>
</evidence>
<feature type="domain" description="RNA polymerase sigma factor 70 region 4 type 2" evidence="7">
    <location>
        <begin position="109"/>
        <end position="157"/>
    </location>
</feature>
<dbReference type="InterPro" id="IPR013324">
    <property type="entry name" value="RNA_pol_sigma_r3/r4-like"/>
</dbReference>
<protein>
    <submittedName>
        <fullName evidence="8">Sigma-70 family RNA polymerase sigma factor</fullName>
    </submittedName>
</protein>
<dbReference type="InterPro" id="IPR013249">
    <property type="entry name" value="RNA_pol_sigma70_r4_t2"/>
</dbReference>
<feature type="domain" description="RNA polymerase sigma-70 region 2" evidence="6">
    <location>
        <begin position="10"/>
        <end position="74"/>
    </location>
</feature>
<keyword evidence="3" id="KW-0731">Sigma factor</keyword>
<evidence type="ECO:0000256" key="4">
    <source>
        <dbReference type="ARBA" id="ARBA00023125"/>
    </source>
</evidence>
<dbReference type="PANTHER" id="PTHR43133">
    <property type="entry name" value="RNA POLYMERASE ECF-TYPE SIGMA FACTO"/>
    <property type="match status" value="1"/>
</dbReference>
<reference evidence="9" key="1">
    <citation type="journal article" date="2019" name="Int. J. Syst. Evol. Microbiol.">
        <title>The Global Catalogue of Microorganisms (GCM) 10K type strain sequencing project: providing services to taxonomists for standard genome sequencing and annotation.</title>
        <authorList>
            <consortium name="The Broad Institute Genomics Platform"/>
            <consortium name="The Broad Institute Genome Sequencing Center for Infectious Disease"/>
            <person name="Wu L."/>
            <person name="Ma J."/>
        </authorList>
    </citation>
    <scope>NUCLEOTIDE SEQUENCE [LARGE SCALE GENOMIC DNA]</scope>
    <source>
        <strain evidence="9">JCM 1405</strain>
    </source>
</reference>
<organism evidence="8 9">
    <name type="scientific">Clostridium malenominatum</name>
    <dbReference type="NCBI Taxonomy" id="1539"/>
    <lineage>
        <taxon>Bacteria</taxon>
        <taxon>Bacillati</taxon>
        <taxon>Bacillota</taxon>
        <taxon>Clostridia</taxon>
        <taxon>Eubacteriales</taxon>
        <taxon>Clostridiaceae</taxon>
        <taxon>Clostridium</taxon>
    </lineage>
</organism>
<dbReference type="Pfam" id="PF08281">
    <property type="entry name" value="Sigma70_r4_2"/>
    <property type="match status" value="1"/>
</dbReference>
<accession>A0ABP3UBY2</accession>
<dbReference type="CDD" id="cd06171">
    <property type="entry name" value="Sigma70_r4"/>
    <property type="match status" value="1"/>
</dbReference>
<evidence type="ECO:0000256" key="3">
    <source>
        <dbReference type="ARBA" id="ARBA00023082"/>
    </source>
</evidence>
<name>A0ABP3UBY2_9CLOT</name>
<gene>
    <name evidence="8" type="ORF">GCM10008905_29880</name>
</gene>
<evidence type="ECO:0000259" key="7">
    <source>
        <dbReference type="Pfam" id="PF08281"/>
    </source>
</evidence>
<dbReference type="RefSeq" id="WP_343770953.1">
    <property type="nucleotide sequence ID" value="NZ_BAAACF010000006.1"/>
</dbReference>
<comment type="similarity">
    <text evidence="1">Belongs to the sigma-70 factor family. ECF subfamily.</text>
</comment>
<evidence type="ECO:0000313" key="8">
    <source>
        <dbReference type="EMBL" id="GAA0729633.1"/>
    </source>
</evidence>
<dbReference type="SUPFAM" id="SSF88946">
    <property type="entry name" value="Sigma2 domain of RNA polymerase sigma factors"/>
    <property type="match status" value="1"/>
</dbReference>
<evidence type="ECO:0000256" key="5">
    <source>
        <dbReference type="ARBA" id="ARBA00023163"/>
    </source>
</evidence>
<keyword evidence="4" id="KW-0238">DNA-binding</keyword>
<dbReference type="NCBIfam" id="TIGR02937">
    <property type="entry name" value="sigma70-ECF"/>
    <property type="match status" value="1"/>
</dbReference>
<dbReference type="InterPro" id="IPR039425">
    <property type="entry name" value="RNA_pol_sigma-70-like"/>
</dbReference>
<dbReference type="InterPro" id="IPR014284">
    <property type="entry name" value="RNA_pol_sigma-70_dom"/>
</dbReference>